<comment type="caution">
    <text evidence="1">The sequence shown here is derived from an EMBL/GenBank/DDBJ whole genome shotgun (WGS) entry which is preliminary data.</text>
</comment>
<evidence type="ECO:0000313" key="2">
    <source>
        <dbReference type="Proteomes" id="UP000319716"/>
    </source>
</evidence>
<reference evidence="1 2" key="1">
    <citation type="submission" date="2017-11" db="EMBL/GenBank/DDBJ databases">
        <title>Draft Genome Sequence of Sporolactobacillus inulinus NBRC 111894 Isolated from Koso, a Japanese Sugar-Vegetable Fermented Beverage.</title>
        <authorList>
            <person name="Chiou T.Y."/>
            <person name="Oshima K."/>
            <person name="Suda W."/>
            <person name="Hattori M."/>
            <person name="Takahashi T."/>
        </authorList>
    </citation>
    <scope>NUCLEOTIDE SEQUENCE [LARGE SCALE GENOMIC DNA]</scope>
    <source>
        <strain evidence="1 2">NBRC111894</strain>
    </source>
</reference>
<name>A0A4Y1Z6W5_9BACL</name>
<protein>
    <submittedName>
        <fullName evidence="1">Uncharacterized protein</fullName>
    </submittedName>
</protein>
<gene>
    <name evidence="1" type="ORF">NBRC111894_324</name>
</gene>
<dbReference type="EMBL" id="BEXB01000002">
    <property type="protein sequence ID" value="GAY74770.1"/>
    <property type="molecule type" value="Genomic_DNA"/>
</dbReference>
<dbReference type="AlphaFoldDB" id="A0A4Y1Z6W5"/>
<dbReference type="Proteomes" id="UP000319716">
    <property type="component" value="Unassembled WGS sequence"/>
</dbReference>
<sequence length="43" mass="4724">MFWPRIKAQSETPAGSCLVDACQRAVGAARITKIFTVADRNED</sequence>
<proteinExistence type="predicted"/>
<accession>A0A4Y1Z6W5</accession>
<organism evidence="1 2">
    <name type="scientific">Sporolactobacillus inulinus</name>
    <dbReference type="NCBI Taxonomy" id="2078"/>
    <lineage>
        <taxon>Bacteria</taxon>
        <taxon>Bacillati</taxon>
        <taxon>Bacillota</taxon>
        <taxon>Bacilli</taxon>
        <taxon>Bacillales</taxon>
        <taxon>Sporolactobacillaceae</taxon>
        <taxon>Sporolactobacillus</taxon>
    </lineage>
</organism>
<evidence type="ECO:0000313" key="1">
    <source>
        <dbReference type="EMBL" id="GAY74770.1"/>
    </source>
</evidence>